<dbReference type="PANTHER" id="PTHR43630">
    <property type="entry name" value="POLY-BETA-1,6-N-ACETYL-D-GLUCOSAMINE SYNTHASE"/>
    <property type="match status" value="1"/>
</dbReference>
<keyword evidence="4" id="KW-0472">Membrane</keyword>
<evidence type="ECO:0000256" key="1">
    <source>
        <dbReference type="ARBA" id="ARBA00006739"/>
    </source>
</evidence>
<protein>
    <submittedName>
        <fullName evidence="5">Glycosyltransferase, catalytic subunit of cellulose synthase and poly-beta-1,6-N-acetylglucosamine synthase</fullName>
    </submittedName>
</protein>
<dbReference type="GO" id="GO:0016757">
    <property type="term" value="F:glycosyltransferase activity"/>
    <property type="evidence" value="ECO:0007669"/>
    <property type="project" value="UniProtKB-KW"/>
</dbReference>
<dbReference type="OrthoDB" id="276604at2"/>
<reference evidence="6" key="1">
    <citation type="submission" date="2015-08" db="EMBL/GenBank/DDBJ databases">
        <authorList>
            <person name="Varghese N."/>
        </authorList>
    </citation>
    <scope>NUCLEOTIDE SEQUENCE [LARGE SCALE GENOMIC DNA]</scope>
    <source>
        <strain evidence="6">DSM 27808</strain>
    </source>
</reference>
<sequence>MDAFDKADWIAIAQVVFIGYFAILTFVYLLLNIMSYVVIRQYMKDYDNNLLPESYGPLLPPVSVIVPAYNESANIIASVKSILQLDYARYEVIVVNDGSKDDTLAKLKHEFALELYTEAYRQQVPSKPVIAVYRSRNYPQLRVIDKANGGKADALNAGINASRYPLFCAVDADSILQRDSLQRIVRPFIDRHDTVAVGGSIRVANGSAIRHGLLTRVGIPKSWLARFQIVEYLRAFLFGRMGWSPINGMLIISGAFGLFQKQAVVACGGYQAATVGEDMELVLRLHAHFKQRNKPYHIAFIPDPVCWTEAPEDMGTLRNQRIRWQRGLLESLFKNKRIITSRQGRVAGWVAYPFMLLFEGMGPLIEVLAYSLSLYFFMTDAVDIYFTLAFVVVAFGFGILMSTFSLILEELTFRTYTSKRALLVLIFTAVLENFGYRQINSWWRVRGLWQWLRGRKHNWGAMKRVGSINSP</sequence>
<evidence type="ECO:0000256" key="2">
    <source>
        <dbReference type="ARBA" id="ARBA00022676"/>
    </source>
</evidence>
<dbReference type="PANTHER" id="PTHR43630:SF1">
    <property type="entry name" value="POLY-BETA-1,6-N-ACETYL-D-GLUCOSAMINE SYNTHASE"/>
    <property type="match status" value="1"/>
</dbReference>
<feature type="transmembrane region" description="Helical" evidence="4">
    <location>
        <begin position="384"/>
        <end position="408"/>
    </location>
</feature>
<dbReference type="AlphaFoldDB" id="A0A0K6HD62"/>
<dbReference type="Proteomes" id="UP000182598">
    <property type="component" value="Unassembled WGS sequence"/>
</dbReference>
<proteinExistence type="inferred from homology"/>
<keyword evidence="2" id="KW-0328">Glycosyltransferase</keyword>
<keyword evidence="4" id="KW-0812">Transmembrane</keyword>
<comment type="similarity">
    <text evidence="1">Belongs to the glycosyltransferase 2 family.</text>
</comment>
<evidence type="ECO:0000256" key="3">
    <source>
        <dbReference type="ARBA" id="ARBA00022679"/>
    </source>
</evidence>
<dbReference type="SUPFAM" id="SSF53448">
    <property type="entry name" value="Nucleotide-diphospho-sugar transferases"/>
    <property type="match status" value="1"/>
</dbReference>
<dbReference type="Gene3D" id="3.90.550.10">
    <property type="entry name" value="Spore Coat Polysaccharide Biosynthesis Protein SpsA, Chain A"/>
    <property type="match status" value="1"/>
</dbReference>
<gene>
    <name evidence="5" type="ORF">Ga0061064_2328</name>
</gene>
<dbReference type="Pfam" id="PF13641">
    <property type="entry name" value="Glyco_tranf_2_3"/>
    <property type="match status" value="1"/>
</dbReference>
<feature type="transmembrane region" description="Helical" evidence="4">
    <location>
        <begin position="12"/>
        <end position="39"/>
    </location>
</feature>
<evidence type="ECO:0000313" key="5">
    <source>
        <dbReference type="EMBL" id="CUA88773.1"/>
    </source>
</evidence>
<dbReference type="CDD" id="cd06423">
    <property type="entry name" value="CESA_like"/>
    <property type="match status" value="1"/>
</dbReference>
<feature type="transmembrane region" description="Helical" evidence="4">
    <location>
        <begin position="346"/>
        <end position="372"/>
    </location>
</feature>
<dbReference type="RefSeq" id="WP_055439957.1">
    <property type="nucleotide sequence ID" value="NZ_CYHB01000012.1"/>
</dbReference>
<evidence type="ECO:0000256" key="4">
    <source>
        <dbReference type="SAM" id="Phobius"/>
    </source>
</evidence>
<keyword evidence="3 5" id="KW-0808">Transferase</keyword>
<evidence type="ECO:0000313" key="6">
    <source>
        <dbReference type="Proteomes" id="UP000182598"/>
    </source>
</evidence>
<dbReference type="EMBL" id="CYHB01000012">
    <property type="protein sequence ID" value="CUA88773.1"/>
    <property type="molecule type" value="Genomic_DNA"/>
</dbReference>
<dbReference type="InterPro" id="IPR029044">
    <property type="entry name" value="Nucleotide-diphossugar_trans"/>
</dbReference>
<organism evidence="5 6">
    <name type="scientific">Pseudidiomarina woesei</name>
    <dbReference type="NCBI Taxonomy" id="1381080"/>
    <lineage>
        <taxon>Bacteria</taxon>
        <taxon>Pseudomonadati</taxon>
        <taxon>Pseudomonadota</taxon>
        <taxon>Gammaproteobacteria</taxon>
        <taxon>Alteromonadales</taxon>
        <taxon>Idiomarinaceae</taxon>
        <taxon>Pseudidiomarina</taxon>
    </lineage>
</organism>
<keyword evidence="6" id="KW-1185">Reference proteome</keyword>
<keyword evidence="4" id="KW-1133">Transmembrane helix</keyword>
<accession>A0A0K6HD62</accession>
<name>A0A0K6HD62_9GAMM</name>